<comment type="caution">
    <text evidence="2">The sequence shown here is derived from an EMBL/GenBank/DDBJ whole genome shotgun (WGS) entry which is preliminary data.</text>
</comment>
<protein>
    <submittedName>
        <fullName evidence="2">Uncharacterized protein</fullName>
    </submittedName>
</protein>
<gene>
    <name evidence="2" type="ORF">MTR65_18540</name>
</gene>
<feature type="chain" id="PRO_5045955766" evidence="1">
    <location>
        <begin position="23"/>
        <end position="167"/>
    </location>
</feature>
<reference evidence="2" key="1">
    <citation type="submission" date="2022-03" db="EMBL/GenBank/DDBJ databases">
        <title>Identification of a novel bacterium isolated from mangrove sediments.</title>
        <authorList>
            <person name="Pan X."/>
        </authorList>
    </citation>
    <scope>NUCLEOTIDE SEQUENCE</scope>
    <source>
        <strain evidence="2">B2637</strain>
    </source>
</reference>
<keyword evidence="1" id="KW-0732">Signal</keyword>
<proteinExistence type="predicted"/>
<evidence type="ECO:0000256" key="1">
    <source>
        <dbReference type="SAM" id="SignalP"/>
    </source>
</evidence>
<dbReference type="EMBL" id="JALHAT010000055">
    <property type="protein sequence ID" value="MCJ1962690.1"/>
    <property type="molecule type" value="Genomic_DNA"/>
</dbReference>
<evidence type="ECO:0000313" key="3">
    <source>
        <dbReference type="Proteomes" id="UP001162802"/>
    </source>
</evidence>
<keyword evidence="3" id="KW-1185">Reference proteome</keyword>
<evidence type="ECO:0000313" key="2">
    <source>
        <dbReference type="EMBL" id="MCJ1962690.1"/>
    </source>
</evidence>
<dbReference type="Proteomes" id="UP001162802">
    <property type="component" value="Unassembled WGS sequence"/>
</dbReference>
<dbReference type="RefSeq" id="WP_243802814.1">
    <property type="nucleotide sequence ID" value="NZ_JALHAT010000055.1"/>
</dbReference>
<accession>A0ABT0AHN5</accession>
<feature type="signal peptide" evidence="1">
    <location>
        <begin position="1"/>
        <end position="22"/>
    </location>
</feature>
<sequence length="167" mass="18427">MKAPALFSLVVALIFTAPPVLAQEADASVGEEIIMNAWANSEDCNRDNATELSFSEVAADTDVLIGQCVSLAGYWYGRGIFRSEKDALRKGSLFKPHMLGKRIGLYANWEMIGDPPSEPRWQRIVGRVGRCETQWPGAMMVMGFCHYTGGPILLVSEVIFENERGGR</sequence>
<name>A0ABT0AHN5_9SPHN</name>
<organism evidence="2 3">
    <name type="scientific">Novosphingobium mangrovi</name>
    <name type="common">ex Hu et al. 2023</name>
    <dbReference type="NCBI Taxonomy" id="2930094"/>
    <lineage>
        <taxon>Bacteria</taxon>
        <taxon>Pseudomonadati</taxon>
        <taxon>Pseudomonadota</taxon>
        <taxon>Alphaproteobacteria</taxon>
        <taxon>Sphingomonadales</taxon>
        <taxon>Sphingomonadaceae</taxon>
        <taxon>Novosphingobium</taxon>
    </lineage>
</organism>